<dbReference type="InterPro" id="IPR000328">
    <property type="entry name" value="GP41-like"/>
</dbReference>
<accession>A0A7J8AV34</accession>
<dbReference type="AlphaFoldDB" id="A0A7J8AV34"/>
<evidence type="ECO:0000313" key="4">
    <source>
        <dbReference type="EMBL" id="KAF6390272.1"/>
    </source>
</evidence>
<evidence type="ECO:0000313" key="5">
    <source>
        <dbReference type="Proteomes" id="UP000585614"/>
    </source>
</evidence>
<sequence>MVFWLGNEVQALKVKTRLSCHADYTWICVTAKQYNQSNTPWEKIKKHLLGIWHHENVTLDLVQFHKEVLTLQKASPLNTDIADMLNNLVSSFHNVFPSYSSMFKIMAPFLVPLVVILLIICLLPCIFKTVTRTVTDIYGEIHKIKLSMAAKPKRQTPLSNP</sequence>
<dbReference type="PANTHER" id="PTHR34313">
    <property type="entry name" value="ENDOGENOUS RETROVIRUS GROUP K MEMBER 113 ENV POLYPROTEIN-RELATED"/>
    <property type="match status" value="1"/>
</dbReference>
<keyword evidence="2" id="KW-0812">Transmembrane</keyword>
<proteinExistence type="predicted"/>
<dbReference type="EMBL" id="JACAGC010000001">
    <property type="protein sequence ID" value="KAF6390272.1"/>
    <property type="molecule type" value="Genomic_DNA"/>
</dbReference>
<comment type="caution">
    <text evidence="4">The sequence shown here is derived from an EMBL/GenBank/DDBJ whole genome shotgun (WGS) entry which is preliminary data.</text>
</comment>
<evidence type="ECO:0000256" key="2">
    <source>
        <dbReference type="SAM" id="Phobius"/>
    </source>
</evidence>
<protein>
    <recommendedName>
        <fullName evidence="3">Retroviral envelope protein GP41-like domain-containing protein</fullName>
    </recommendedName>
</protein>
<keyword evidence="2" id="KW-1133">Transmembrane helix</keyword>
<dbReference type="InterPro" id="IPR051255">
    <property type="entry name" value="Retroviral_env_glycoprotein"/>
</dbReference>
<dbReference type="GO" id="GO:0005198">
    <property type="term" value="F:structural molecule activity"/>
    <property type="evidence" value="ECO:0007669"/>
    <property type="project" value="InterPro"/>
</dbReference>
<comment type="subcellular location">
    <subcellularLocation>
        <location evidence="1">Virion</location>
    </subcellularLocation>
</comment>
<name>A0A7J8AV34_RHIFE</name>
<gene>
    <name evidence="4" type="ORF">mRhiFer1_007847</name>
</gene>
<reference evidence="4 5" key="1">
    <citation type="journal article" date="2020" name="Nature">
        <title>Six reference-quality genomes reveal evolution of bat adaptations.</title>
        <authorList>
            <person name="Jebb D."/>
            <person name="Huang Z."/>
            <person name="Pippel M."/>
            <person name="Hughes G.M."/>
            <person name="Lavrichenko K."/>
            <person name="Devanna P."/>
            <person name="Winkler S."/>
            <person name="Jermiin L.S."/>
            <person name="Skirmuntt E.C."/>
            <person name="Katzourakis A."/>
            <person name="Burkitt-Gray L."/>
            <person name="Ray D.A."/>
            <person name="Sullivan K.A.M."/>
            <person name="Roscito J.G."/>
            <person name="Kirilenko B.M."/>
            <person name="Davalos L.M."/>
            <person name="Corthals A.P."/>
            <person name="Power M.L."/>
            <person name="Jones G."/>
            <person name="Ransome R.D."/>
            <person name="Dechmann D.K.N."/>
            <person name="Locatelli A.G."/>
            <person name="Puechmaille S.J."/>
            <person name="Fedrigo O."/>
            <person name="Jarvis E.D."/>
            <person name="Hiller M."/>
            <person name="Vernes S.C."/>
            <person name="Myers E.W."/>
            <person name="Teeling E.C."/>
        </authorList>
    </citation>
    <scope>NUCLEOTIDE SEQUENCE [LARGE SCALE GENOMIC DNA]</scope>
    <source>
        <strain evidence="4">MRhiFer1</strain>
        <tissue evidence="4">Lung</tissue>
    </source>
</reference>
<feature type="domain" description="Retroviral envelope protein GP41-like" evidence="3">
    <location>
        <begin position="2"/>
        <end position="146"/>
    </location>
</feature>
<dbReference type="Pfam" id="PF00517">
    <property type="entry name" value="GP41"/>
    <property type="match status" value="1"/>
</dbReference>
<dbReference type="Proteomes" id="UP000585614">
    <property type="component" value="Unassembled WGS sequence"/>
</dbReference>
<organism evidence="4 5">
    <name type="scientific">Rhinolophus ferrumequinum</name>
    <name type="common">Greater horseshoe bat</name>
    <dbReference type="NCBI Taxonomy" id="59479"/>
    <lineage>
        <taxon>Eukaryota</taxon>
        <taxon>Metazoa</taxon>
        <taxon>Chordata</taxon>
        <taxon>Craniata</taxon>
        <taxon>Vertebrata</taxon>
        <taxon>Euteleostomi</taxon>
        <taxon>Mammalia</taxon>
        <taxon>Eutheria</taxon>
        <taxon>Laurasiatheria</taxon>
        <taxon>Chiroptera</taxon>
        <taxon>Yinpterochiroptera</taxon>
        <taxon>Rhinolophoidea</taxon>
        <taxon>Rhinolophidae</taxon>
        <taxon>Rhinolophinae</taxon>
        <taxon>Rhinolophus</taxon>
    </lineage>
</organism>
<evidence type="ECO:0000259" key="3">
    <source>
        <dbReference type="Pfam" id="PF00517"/>
    </source>
</evidence>
<keyword evidence="2" id="KW-0472">Membrane</keyword>
<dbReference type="PANTHER" id="PTHR34313:SF2">
    <property type="entry name" value="ENDOGENOUS RETROVIRUS GROUP K MEMBER 21 ENV POLYPROTEIN-LIKE"/>
    <property type="match status" value="1"/>
</dbReference>
<evidence type="ECO:0000256" key="1">
    <source>
        <dbReference type="ARBA" id="ARBA00004328"/>
    </source>
</evidence>
<feature type="transmembrane region" description="Helical" evidence="2">
    <location>
        <begin position="105"/>
        <end position="127"/>
    </location>
</feature>